<keyword evidence="4" id="KW-0539">Nucleus</keyword>
<dbReference type="GO" id="GO:1902977">
    <property type="term" value="P:mitotic DNA replication preinitiation complex assembly"/>
    <property type="evidence" value="ECO:0007669"/>
    <property type="project" value="TreeGrafter"/>
</dbReference>
<feature type="compositionally biased region" description="Acidic residues" evidence="6">
    <location>
        <begin position="424"/>
        <end position="436"/>
    </location>
</feature>
<dbReference type="GO" id="GO:0003682">
    <property type="term" value="F:chromatin binding"/>
    <property type="evidence" value="ECO:0007669"/>
    <property type="project" value="TreeGrafter"/>
</dbReference>
<dbReference type="RefSeq" id="XP_005841391.1">
    <property type="nucleotide sequence ID" value="XM_005841334.1"/>
</dbReference>
<reference evidence="7 9" key="1">
    <citation type="journal article" date="2012" name="Nature">
        <title>Algal genomes reveal evolutionary mosaicism and the fate of nucleomorphs.</title>
        <authorList>
            <consortium name="DOE Joint Genome Institute"/>
            <person name="Curtis B.A."/>
            <person name="Tanifuji G."/>
            <person name="Burki F."/>
            <person name="Gruber A."/>
            <person name="Irimia M."/>
            <person name="Maruyama S."/>
            <person name="Arias M.C."/>
            <person name="Ball S.G."/>
            <person name="Gile G.H."/>
            <person name="Hirakawa Y."/>
            <person name="Hopkins J.F."/>
            <person name="Kuo A."/>
            <person name="Rensing S.A."/>
            <person name="Schmutz J."/>
            <person name="Symeonidi A."/>
            <person name="Elias M."/>
            <person name="Eveleigh R.J."/>
            <person name="Herman E.K."/>
            <person name="Klute M.J."/>
            <person name="Nakayama T."/>
            <person name="Obornik M."/>
            <person name="Reyes-Prieto A."/>
            <person name="Armbrust E.V."/>
            <person name="Aves S.J."/>
            <person name="Beiko R.G."/>
            <person name="Coutinho P."/>
            <person name="Dacks J.B."/>
            <person name="Durnford D.G."/>
            <person name="Fast N.M."/>
            <person name="Green B.R."/>
            <person name="Grisdale C.J."/>
            <person name="Hempel F."/>
            <person name="Henrissat B."/>
            <person name="Hoppner M.P."/>
            <person name="Ishida K."/>
            <person name="Kim E."/>
            <person name="Koreny L."/>
            <person name="Kroth P.G."/>
            <person name="Liu Y."/>
            <person name="Malik S.B."/>
            <person name="Maier U.G."/>
            <person name="McRose D."/>
            <person name="Mock T."/>
            <person name="Neilson J.A."/>
            <person name="Onodera N.T."/>
            <person name="Poole A.M."/>
            <person name="Pritham E.J."/>
            <person name="Richards T.A."/>
            <person name="Rocap G."/>
            <person name="Roy S.W."/>
            <person name="Sarai C."/>
            <person name="Schaack S."/>
            <person name="Shirato S."/>
            <person name="Slamovits C.H."/>
            <person name="Spencer D.F."/>
            <person name="Suzuki S."/>
            <person name="Worden A.Z."/>
            <person name="Zauner S."/>
            <person name="Barry K."/>
            <person name="Bell C."/>
            <person name="Bharti A.K."/>
            <person name="Crow J.A."/>
            <person name="Grimwood J."/>
            <person name="Kramer R."/>
            <person name="Lindquist E."/>
            <person name="Lucas S."/>
            <person name="Salamov A."/>
            <person name="McFadden G.I."/>
            <person name="Lane C.E."/>
            <person name="Keeling P.J."/>
            <person name="Gray M.W."/>
            <person name="Grigoriev I.V."/>
            <person name="Archibald J.M."/>
        </authorList>
    </citation>
    <scope>NUCLEOTIDE SEQUENCE</scope>
    <source>
        <strain evidence="7 9">CCMP2712</strain>
    </source>
</reference>
<reference evidence="8" key="3">
    <citation type="submission" date="2015-06" db="UniProtKB">
        <authorList>
            <consortium name="EnsemblProtists"/>
        </authorList>
    </citation>
    <scope>IDENTIFICATION</scope>
</reference>
<dbReference type="PANTHER" id="PTHR10507:SF0">
    <property type="entry name" value="CELL DIVISION CONTROL PROTEIN 45 HOMOLOG"/>
    <property type="match status" value="1"/>
</dbReference>
<gene>
    <name evidence="7" type="primary">CDC45</name>
    <name evidence="7" type="ORF">GUITHDRAFT_99891</name>
</gene>
<dbReference type="GeneID" id="17311157"/>
<keyword evidence="9" id="KW-1185">Reference proteome</keyword>
<proteinExistence type="inferred from homology"/>
<evidence type="ECO:0000256" key="6">
    <source>
        <dbReference type="SAM" id="MobiDB-lite"/>
    </source>
</evidence>
<name>L1K0Q3_GUITC</name>
<dbReference type="Pfam" id="PF02724">
    <property type="entry name" value="CDC45"/>
    <property type="match status" value="1"/>
</dbReference>
<evidence type="ECO:0000256" key="3">
    <source>
        <dbReference type="ARBA" id="ARBA00022705"/>
    </source>
</evidence>
<evidence type="ECO:0000256" key="5">
    <source>
        <dbReference type="ARBA" id="ARBA00023306"/>
    </source>
</evidence>
<dbReference type="Pfam" id="PF10229">
    <property type="entry name" value="MMADHC"/>
    <property type="match status" value="1"/>
</dbReference>
<dbReference type="GO" id="GO:0006270">
    <property type="term" value="P:DNA replication initiation"/>
    <property type="evidence" value="ECO:0007669"/>
    <property type="project" value="InterPro"/>
</dbReference>
<dbReference type="GO" id="GO:0000727">
    <property type="term" value="P:double-strand break repair via break-induced replication"/>
    <property type="evidence" value="ECO:0007669"/>
    <property type="project" value="TreeGrafter"/>
</dbReference>
<protein>
    <submittedName>
        <fullName evidence="7">Cell division control protein 45</fullName>
    </submittedName>
</protein>
<dbReference type="PaxDb" id="55529-EKX54411"/>
<keyword evidence="7" id="KW-0132">Cell division</keyword>
<dbReference type="Proteomes" id="UP000011087">
    <property type="component" value="Unassembled WGS sequence"/>
</dbReference>
<dbReference type="HOGENOM" id="CLU_339034_0_0_1"/>
<dbReference type="GO" id="GO:0003697">
    <property type="term" value="F:single-stranded DNA binding"/>
    <property type="evidence" value="ECO:0007669"/>
    <property type="project" value="TreeGrafter"/>
</dbReference>
<evidence type="ECO:0000256" key="2">
    <source>
        <dbReference type="ARBA" id="ARBA00010727"/>
    </source>
</evidence>
<keyword evidence="5" id="KW-0131">Cell cycle</keyword>
<dbReference type="EnsemblProtists" id="EKX54411">
    <property type="protein sequence ID" value="EKX54411"/>
    <property type="gene ID" value="GUITHDRAFT_99891"/>
</dbReference>
<feature type="region of interest" description="Disordered" evidence="6">
    <location>
        <begin position="398"/>
        <end position="440"/>
    </location>
</feature>
<dbReference type="GO" id="GO:0003688">
    <property type="term" value="F:DNA replication origin binding"/>
    <property type="evidence" value="ECO:0007669"/>
    <property type="project" value="TreeGrafter"/>
</dbReference>
<dbReference type="OrthoDB" id="10258882at2759"/>
<dbReference type="STRING" id="905079.L1K0Q3"/>
<evidence type="ECO:0000313" key="8">
    <source>
        <dbReference type="EnsemblProtists" id="EKX54411"/>
    </source>
</evidence>
<comment type="subcellular location">
    <subcellularLocation>
        <location evidence="1">Nucleus</location>
    </subcellularLocation>
</comment>
<dbReference type="PANTHER" id="PTHR10507">
    <property type="entry name" value="CDC45-RELATED PROTEIN"/>
    <property type="match status" value="1"/>
</dbReference>
<dbReference type="GO" id="GO:0051301">
    <property type="term" value="P:cell division"/>
    <property type="evidence" value="ECO:0007669"/>
    <property type="project" value="UniProtKB-KW"/>
</dbReference>
<evidence type="ECO:0000313" key="7">
    <source>
        <dbReference type="EMBL" id="EKX54411.1"/>
    </source>
</evidence>
<dbReference type="OMA" id="EDCFMEA"/>
<dbReference type="GO" id="GO:0009235">
    <property type="term" value="P:cobalamin metabolic process"/>
    <property type="evidence" value="ECO:0007669"/>
    <property type="project" value="InterPro"/>
</dbReference>
<comment type="similarity">
    <text evidence="2">Belongs to the CDC45 family.</text>
</comment>
<dbReference type="eggNOG" id="KOG2475">
    <property type="taxonomic scope" value="Eukaryota"/>
</dbReference>
<keyword evidence="3" id="KW-0235">DNA replication</keyword>
<feature type="compositionally biased region" description="Acidic residues" evidence="6">
    <location>
        <begin position="398"/>
        <end position="409"/>
    </location>
</feature>
<sequence length="839" mass="96507">MRGPALQENWQVEFSVHKMSAAMMEDARLTFQHELEQEMEKLGVEVQKRKAFLVENLFAMPTWQPAPTWKDLLQGDWKSAKLDLSLYPNEEVNKVRKQMYNKIHAWSTAMRDALLRRGYWSNAACPITGNSMFGERTAHVYNELTGLTMMLGYDSLPVGCCGIVLHPQWGKAAYPMTFFTLAPLDKIIEAAEEIEKNAKLPDLEDQESKKNLNYDRGINLILYHFTLFNASKMLVDKNRIAEVYHLIKNSVRDEGSSVLICVAGECDAIAACHILVTMFRADHISYSLQFVRGYVDVQQHVDSLDTSSCRCIVLINCGSTEALNELLQLGEDDRADLQVVVIDSHRPYSLSNIYFDCGDVEDFENQDLSTARIILLDDGLREYEVPTAMMVVNADLNAAEEEEEEEEDEFNIRSPVQRRRIDEDGNSVDVDEEDEEKLEKQRKRQVRDECRLAIEDYYKGTSRGLSSAIMMYNLSTTIKRDNNSMLWWAMIGLTEQFMNDMIGRQRYEQEVFVLQDEAVRLGESSSVGGSKINYSEEFRFLLLQHWTLYNSMYYSNYVASRLGIWKDRTTNKLQTLLARMGIPLVEAEQRYMHMNSDYKDRLRALLEEHKEEFNLEELVFPTFRKERTCGNPISVTDCYYICSSMMYHPPVGNEDWTDSYIRSYDAIKDCAHHEDAWDVLVGGNSKVVQYAIQLQQTIVHKGFELAQDRMIQKTNFFRHAYFAVNEGNKILTNPAVLSRLAMFLMDLEKKTSDKELKPIVLGVDNEEDHTCTVVGCLASDSMGFRGRNHFGKIFKEAAEAMPQMEVQMYGFDTEVIQIKTGEFASFIDCIIERSMPYAG</sequence>
<dbReference type="InterPro" id="IPR003874">
    <property type="entry name" value="CDC45"/>
</dbReference>
<evidence type="ECO:0000256" key="1">
    <source>
        <dbReference type="ARBA" id="ARBA00004123"/>
    </source>
</evidence>
<evidence type="ECO:0000256" key="4">
    <source>
        <dbReference type="ARBA" id="ARBA00023242"/>
    </source>
</evidence>
<reference evidence="9" key="2">
    <citation type="submission" date="2012-11" db="EMBL/GenBank/DDBJ databases">
        <authorList>
            <person name="Kuo A."/>
            <person name="Curtis B.A."/>
            <person name="Tanifuji G."/>
            <person name="Burki F."/>
            <person name="Gruber A."/>
            <person name="Irimia M."/>
            <person name="Maruyama S."/>
            <person name="Arias M.C."/>
            <person name="Ball S.G."/>
            <person name="Gile G.H."/>
            <person name="Hirakawa Y."/>
            <person name="Hopkins J.F."/>
            <person name="Rensing S.A."/>
            <person name="Schmutz J."/>
            <person name="Symeonidi A."/>
            <person name="Elias M."/>
            <person name="Eveleigh R.J."/>
            <person name="Herman E.K."/>
            <person name="Klute M.J."/>
            <person name="Nakayama T."/>
            <person name="Obornik M."/>
            <person name="Reyes-Prieto A."/>
            <person name="Armbrust E.V."/>
            <person name="Aves S.J."/>
            <person name="Beiko R.G."/>
            <person name="Coutinho P."/>
            <person name="Dacks J.B."/>
            <person name="Durnford D.G."/>
            <person name="Fast N.M."/>
            <person name="Green B.R."/>
            <person name="Grisdale C."/>
            <person name="Hempe F."/>
            <person name="Henrissat B."/>
            <person name="Hoppner M.P."/>
            <person name="Ishida K.-I."/>
            <person name="Kim E."/>
            <person name="Koreny L."/>
            <person name="Kroth P.G."/>
            <person name="Liu Y."/>
            <person name="Malik S.-B."/>
            <person name="Maier U.G."/>
            <person name="McRose D."/>
            <person name="Mock T."/>
            <person name="Neilson J.A."/>
            <person name="Onodera N.T."/>
            <person name="Poole A.M."/>
            <person name="Pritham E.J."/>
            <person name="Richards T.A."/>
            <person name="Rocap G."/>
            <person name="Roy S.W."/>
            <person name="Sarai C."/>
            <person name="Schaack S."/>
            <person name="Shirato S."/>
            <person name="Slamovits C.H."/>
            <person name="Spencer D.F."/>
            <person name="Suzuki S."/>
            <person name="Worden A.Z."/>
            <person name="Zauner S."/>
            <person name="Barry K."/>
            <person name="Bell C."/>
            <person name="Bharti A.K."/>
            <person name="Crow J.A."/>
            <person name="Grimwood J."/>
            <person name="Kramer R."/>
            <person name="Lindquist E."/>
            <person name="Lucas S."/>
            <person name="Salamov A."/>
            <person name="McFadden G.I."/>
            <person name="Lane C.E."/>
            <person name="Keeling P.J."/>
            <person name="Gray M.W."/>
            <person name="Grigoriev I.V."/>
            <person name="Archibald J.M."/>
        </authorList>
    </citation>
    <scope>NUCLEOTIDE SEQUENCE</scope>
    <source>
        <strain evidence="9">CCMP2712</strain>
    </source>
</reference>
<evidence type="ECO:0000313" key="9">
    <source>
        <dbReference type="Proteomes" id="UP000011087"/>
    </source>
</evidence>
<dbReference type="EMBL" id="JH992967">
    <property type="protein sequence ID" value="EKX54411.1"/>
    <property type="molecule type" value="Genomic_DNA"/>
</dbReference>
<organism evidence="7">
    <name type="scientific">Guillardia theta (strain CCMP2712)</name>
    <name type="common">Cryptophyte</name>
    <dbReference type="NCBI Taxonomy" id="905079"/>
    <lineage>
        <taxon>Eukaryota</taxon>
        <taxon>Cryptophyceae</taxon>
        <taxon>Pyrenomonadales</taxon>
        <taxon>Geminigeraceae</taxon>
        <taxon>Guillardia</taxon>
    </lineage>
</organism>
<dbReference type="KEGG" id="gtt:GUITHDRAFT_99891"/>
<accession>L1K0Q3</accession>
<dbReference type="InterPro" id="IPR019362">
    <property type="entry name" value="MMADHC"/>
</dbReference>
<dbReference type="GO" id="GO:0031261">
    <property type="term" value="C:DNA replication preinitiation complex"/>
    <property type="evidence" value="ECO:0007669"/>
    <property type="project" value="TreeGrafter"/>
</dbReference>
<dbReference type="AlphaFoldDB" id="L1K0Q3"/>